<reference evidence="1 2" key="2">
    <citation type="journal article" date="2017" name="Genome Biol.">
        <title>New reference genome sequences of hot pepper reveal the massive evolution of plant disease-resistance genes by retroduplication.</title>
        <authorList>
            <person name="Kim S."/>
            <person name="Park J."/>
            <person name="Yeom S.I."/>
            <person name="Kim Y.M."/>
            <person name="Seo E."/>
            <person name="Kim K.T."/>
            <person name="Kim M.S."/>
            <person name="Lee J.M."/>
            <person name="Cheong K."/>
            <person name="Shin H.S."/>
            <person name="Kim S.B."/>
            <person name="Han K."/>
            <person name="Lee J."/>
            <person name="Park M."/>
            <person name="Lee H.A."/>
            <person name="Lee H.Y."/>
            <person name="Lee Y."/>
            <person name="Oh S."/>
            <person name="Lee J.H."/>
            <person name="Choi E."/>
            <person name="Choi E."/>
            <person name="Lee S.E."/>
            <person name="Jeon J."/>
            <person name="Kim H."/>
            <person name="Choi G."/>
            <person name="Song H."/>
            <person name="Lee J."/>
            <person name="Lee S.C."/>
            <person name="Kwon J.K."/>
            <person name="Lee H.Y."/>
            <person name="Koo N."/>
            <person name="Hong Y."/>
            <person name="Kim R.W."/>
            <person name="Kang W.H."/>
            <person name="Huh J.H."/>
            <person name="Kang B.C."/>
            <person name="Yang T.J."/>
            <person name="Lee Y.H."/>
            <person name="Bennetzen J.L."/>
            <person name="Choi D."/>
        </authorList>
    </citation>
    <scope>NUCLEOTIDE SEQUENCE [LARGE SCALE GENOMIC DNA]</scope>
    <source>
        <strain evidence="2">cv. CM334</strain>
    </source>
</reference>
<name>A0A2G2Y9G9_CAPAN</name>
<dbReference type="Gene3D" id="3.40.50.2000">
    <property type="entry name" value="Glycogen Phosphorylase B"/>
    <property type="match status" value="3"/>
</dbReference>
<dbReference type="EMBL" id="AYRZ02000012">
    <property type="protein sequence ID" value="PHT66405.1"/>
    <property type="molecule type" value="Genomic_DNA"/>
</dbReference>
<dbReference type="PANTHER" id="PTHR48045">
    <property type="entry name" value="UDP-GLYCOSYLTRANSFERASE 72B1"/>
    <property type="match status" value="1"/>
</dbReference>
<gene>
    <name evidence="1" type="ORF">T459_30830</name>
</gene>
<evidence type="ECO:0008006" key="3">
    <source>
        <dbReference type="Google" id="ProtNLM"/>
    </source>
</evidence>
<dbReference type="STRING" id="4072.A0A2G2Y9G9"/>
<accession>A0A2G2Y9G9</accession>
<dbReference type="Gramene" id="PHT66405">
    <property type="protein sequence ID" value="PHT66405"/>
    <property type="gene ID" value="T459_30830"/>
</dbReference>
<dbReference type="OMA" id="NDEQNEW"/>
<dbReference type="Proteomes" id="UP000222542">
    <property type="component" value="Unassembled WGS sequence"/>
</dbReference>
<protein>
    <recommendedName>
        <fullName evidence="3">Zeatin O-glucosyltransferase-like</fullName>
    </recommendedName>
</protein>
<evidence type="ECO:0000313" key="2">
    <source>
        <dbReference type="Proteomes" id="UP000222542"/>
    </source>
</evidence>
<keyword evidence="2" id="KW-1185">Reference proteome</keyword>
<comment type="caution">
    <text evidence="1">The sequence shown here is derived from an EMBL/GenBank/DDBJ whole genome shotgun (WGS) entry which is preliminary data.</text>
</comment>
<evidence type="ECO:0000313" key="1">
    <source>
        <dbReference type="EMBL" id="PHT66405.1"/>
    </source>
</evidence>
<organism evidence="1 2">
    <name type="scientific">Capsicum annuum</name>
    <name type="common">Capsicum pepper</name>
    <dbReference type="NCBI Taxonomy" id="4072"/>
    <lineage>
        <taxon>Eukaryota</taxon>
        <taxon>Viridiplantae</taxon>
        <taxon>Streptophyta</taxon>
        <taxon>Embryophyta</taxon>
        <taxon>Tracheophyta</taxon>
        <taxon>Spermatophyta</taxon>
        <taxon>Magnoliopsida</taxon>
        <taxon>eudicotyledons</taxon>
        <taxon>Gunneridae</taxon>
        <taxon>Pentapetalae</taxon>
        <taxon>asterids</taxon>
        <taxon>lamiids</taxon>
        <taxon>Solanales</taxon>
        <taxon>Solanaceae</taxon>
        <taxon>Solanoideae</taxon>
        <taxon>Capsiceae</taxon>
        <taxon>Capsicum</taxon>
    </lineage>
</organism>
<dbReference type="SUPFAM" id="SSF53756">
    <property type="entry name" value="UDP-Glycosyltransferase/glycogen phosphorylase"/>
    <property type="match status" value="1"/>
</dbReference>
<dbReference type="PANTHER" id="PTHR48045:SF31">
    <property type="entry name" value="UDP-GLYCOSYLTRANSFERASE 76B1-LIKE"/>
    <property type="match status" value="1"/>
</dbReference>
<dbReference type="AlphaFoldDB" id="A0A2G2Y9G9"/>
<proteinExistence type="predicted"/>
<sequence>MGRFSDAQLTEIALALEASDSSFLWVVRKGDNEQESWMPTGFEEKMLTNNKGLILEYQRSHGHCSQSSSTMRSWWRFLDVGVSDGAEVWHISFDVKDTIVKKEKIEASLKMLMNTSTESEEIRSRAKDVKAMIDRAVEKGGSSYNHLTALVEELKCHVFGNLEE</sequence>
<reference evidence="1 2" key="1">
    <citation type="journal article" date="2014" name="Nat. Genet.">
        <title>Genome sequence of the hot pepper provides insights into the evolution of pungency in Capsicum species.</title>
        <authorList>
            <person name="Kim S."/>
            <person name="Park M."/>
            <person name="Yeom S.I."/>
            <person name="Kim Y.M."/>
            <person name="Lee J.M."/>
            <person name="Lee H.A."/>
            <person name="Seo E."/>
            <person name="Choi J."/>
            <person name="Cheong K."/>
            <person name="Kim K.T."/>
            <person name="Jung K."/>
            <person name="Lee G.W."/>
            <person name="Oh S.K."/>
            <person name="Bae C."/>
            <person name="Kim S.B."/>
            <person name="Lee H.Y."/>
            <person name="Kim S.Y."/>
            <person name="Kim M.S."/>
            <person name="Kang B.C."/>
            <person name="Jo Y.D."/>
            <person name="Yang H.B."/>
            <person name="Jeong H.J."/>
            <person name="Kang W.H."/>
            <person name="Kwon J.K."/>
            <person name="Shin C."/>
            <person name="Lim J.Y."/>
            <person name="Park J.H."/>
            <person name="Huh J.H."/>
            <person name="Kim J.S."/>
            <person name="Kim B.D."/>
            <person name="Cohen O."/>
            <person name="Paran I."/>
            <person name="Suh M.C."/>
            <person name="Lee S.B."/>
            <person name="Kim Y.K."/>
            <person name="Shin Y."/>
            <person name="Noh S.J."/>
            <person name="Park J."/>
            <person name="Seo Y.S."/>
            <person name="Kwon S.Y."/>
            <person name="Kim H.A."/>
            <person name="Park J.M."/>
            <person name="Kim H.J."/>
            <person name="Choi S.B."/>
            <person name="Bosland P.W."/>
            <person name="Reeves G."/>
            <person name="Jo S.H."/>
            <person name="Lee B.W."/>
            <person name="Cho H.T."/>
            <person name="Choi H.S."/>
            <person name="Lee M.S."/>
            <person name="Yu Y."/>
            <person name="Do Choi Y."/>
            <person name="Park B.S."/>
            <person name="van Deynze A."/>
            <person name="Ashrafi H."/>
            <person name="Hill T."/>
            <person name="Kim W.T."/>
            <person name="Pai H.S."/>
            <person name="Ahn H.K."/>
            <person name="Yeam I."/>
            <person name="Giovannoni J.J."/>
            <person name="Rose J.K."/>
            <person name="Sorensen I."/>
            <person name="Lee S.J."/>
            <person name="Kim R.W."/>
            <person name="Choi I.Y."/>
            <person name="Choi B.S."/>
            <person name="Lim J.S."/>
            <person name="Lee Y.H."/>
            <person name="Choi D."/>
        </authorList>
    </citation>
    <scope>NUCLEOTIDE SEQUENCE [LARGE SCALE GENOMIC DNA]</scope>
    <source>
        <strain evidence="2">cv. CM334</strain>
    </source>
</reference>